<feature type="domain" description="Potassium channel" evidence="2">
    <location>
        <begin position="273"/>
        <end position="342"/>
    </location>
</feature>
<keyword evidence="1" id="KW-0472">Membrane</keyword>
<feature type="transmembrane region" description="Helical" evidence="1">
    <location>
        <begin position="287"/>
        <end position="305"/>
    </location>
</feature>
<evidence type="ECO:0000313" key="4">
    <source>
        <dbReference type="Proteomes" id="UP001195483"/>
    </source>
</evidence>
<reference evidence="3" key="1">
    <citation type="journal article" date="2021" name="Genome Biol. Evol.">
        <title>A High-Quality Reference Genome for a Parasitic Bivalve with Doubly Uniparental Inheritance (Bivalvia: Unionida).</title>
        <authorList>
            <person name="Smith C.H."/>
        </authorList>
    </citation>
    <scope>NUCLEOTIDE SEQUENCE</scope>
    <source>
        <strain evidence="3">CHS0354</strain>
    </source>
</reference>
<accession>A0AAE0W9X5</accession>
<evidence type="ECO:0000259" key="2">
    <source>
        <dbReference type="Pfam" id="PF07885"/>
    </source>
</evidence>
<reference evidence="3" key="2">
    <citation type="journal article" date="2021" name="Genome Biol. Evol.">
        <title>Developing a high-quality reference genome for a parasitic bivalve with doubly uniparental inheritance (Bivalvia: Unionida).</title>
        <authorList>
            <person name="Smith C.H."/>
        </authorList>
    </citation>
    <scope>NUCLEOTIDE SEQUENCE</scope>
    <source>
        <strain evidence="3">CHS0354</strain>
        <tissue evidence="3">Mantle</tissue>
    </source>
</reference>
<feature type="transmembrane region" description="Helical" evidence="1">
    <location>
        <begin position="257"/>
        <end position="275"/>
    </location>
</feature>
<feature type="transmembrane region" description="Helical" evidence="1">
    <location>
        <begin position="317"/>
        <end position="338"/>
    </location>
</feature>
<keyword evidence="1" id="KW-1133">Transmembrane helix</keyword>
<protein>
    <recommendedName>
        <fullName evidence="2">Potassium channel domain-containing protein</fullName>
    </recommendedName>
</protein>
<dbReference type="GO" id="GO:0016020">
    <property type="term" value="C:membrane"/>
    <property type="evidence" value="ECO:0007669"/>
    <property type="project" value="InterPro"/>
</dbReference>
<keyword evidence="4" id="KW-1185">Reference proteome</keyword>
<feature type="transmembrane region" description="Helical" evidence="1">
    <location>
        <begin position="82"/>
        <end position="100"/>
    </location>
</feature>
<dbReference type="InterPro" id="IPR015449">
    <property type="entry name" value="K_chnl_Ca-activ_SK"/>
</dbReference>
<dbReference type="InterPro" id="IPR013099">
    <property type="entry name" value="K_chnl_dom"/>
</dbReference>
<dbReference type="Pfam" id="PF03530">
    <property type="entry name" value="SK_channel"/>
    <property type="match status" value="1"/>
</dbReference>
<sequence>MSFYGGFYKLTSATRIFRLHDWRGSESDMSTPLFKDEPTKPLKGIKMVRMYGGLPIEKASGSAKLLGHRLELRRKLIERRRWIVDMEFILALMGIVLMIIETELVIAHKISQSDTLSICLKSTISATTVILLICICWYYYIGAIIKASDAGVKEWQSVVTTWTWVGLFTELTVCAVHPIPGDIRIQYVSPAGDKKRVSIDAVLSILMMSRLYLIAKFAVVHSRLLTDTSTNSIGALSKIKINSIFVFKAAMSSSPSLLLLTVMMTTFIVNTWAMRTCEIYYEDGEDNTYAEIMWLVATTFLTIGYGDAVPRSYCGRYISVCTGIMGVGSTALLVAVLARKLEQSREEKYVFHMVSRIQIEKRRKIAAANVIKATLKLWILKNSDICSEKCRRHYEDQLKQSIRSLRKAKNEMAHVGDITVGLLEISETVNRIGERVDIITHNLDNNEYKTSSLEARLTNIEGMLDEIRTMLTIKGN</sequence>
<dbReference type="SUPFAM" id="SSF81327">
    <property type="entry name" value="Small-conductance potassium channel"/>
    <property type="match status" value="1"/>
</dbReference>
<evidence type="ECO:0000313" key="3">
    <source>
        <dbReference type="EMBL" id="KAK3605670.1"/>
    </source>
</evidence>
<evidence type="ECO:0000256" key="1">
    <source>
        <dbReference type="SAM" id="Phobius"/>
    </source>
</evidence>
<dbReference type="AlphaFoldDB" id="A0AAE0W9X5"/>
<feature type="transmembrane region" description="Helical" evidence="1">
    <location>
        <begin position="120"/>
        <end position="140"/>
    </location>
</feature>
<dbReference type="InterPro" id="IPR036122">
    <property type="entry name" value="CaM-bd_dom_sf"/>
</dbReference>
<dbReference type="Pfam" id="PF07885">
    <property type="entry name" value="Ion_trans_2"/>
    <property type="match status" value="1"/>
</dbReference>
<reference evidence="3" key="3">
    <citation type="submission" date="2023-05" db="EMBL/GenBank/DDBJ databases">
        <authorList>
            <person name="Smith C.H."/>
        </authorList>
    </citation>
    <scope>NUCLEOTIDE SEQUENCE</scope>
    <source>
        <strain evidence="3">CHS0354</strain>
        <tissue evidence="3">Mantle</tissue>
    </source>
</reference>
<dbReference type="EMBL" id="JAEAOA010000820">
    <property type="protein sequence ID" value="KAK3605670.1"/>
    <property type="molecule type" value="Genomic_DNA"/>
</dbReference>
<dbReference type="GO" id="GO:0005516">
    <property type="term" value="F:calmodulin binding"/>
    <property type="evidence" value="ECO:0007669"/>
    <property type="project" value="InterPro"/>
</dbReference>
<organism evidence="3 4">
    <name type="scientific">Potamilus streckersoni</name>
    <dbReference type="NCBI Taxonomy" id="2493646"/>
    <lineage>
        <taxon>Eukaryota</taxon>
        <taxon>Metazoa</taxon>
        <taxon>Spiralia</taxon>
        <taxon>Lophotrochozoa</taxon>
        <taxon>Mollusca</taxon>
        <taxon>Bivalvia</taxon>
        <taxon>Autobranchia</taxon>
        <taxon>Heteroconchia</taxon>
        <taxon>Palaeoheterodonta</taxon>
        <taxon>Unionida</taxon>
        <taxon>Unionoidea</taxon>
        <taxon>Unionidae</taxon>
        <taxon>Ambleminae</taxon>
        <taxon>Lampsilini</taxon>
        <taxon>Potamilus</taxon>
    </lineage>
</organism>
<keyword evidence="1" id="KW-0812">Transmembrane</keyword>
<dbReference type="PANTHER" id="PTHR10153">
    <property type="entry name" value="SMALL CONDUCTANCE CALCIUM-ACTIVATED POTASSIUM CHANNEL"/>
    <property type="match status" value="1"/>
</dbReference>
<gene>
    <name evidence="3" type="ORF">CHS0354_013468</name>
</gene>
<dbReference type="Gene3D" id="1.10.287.70">
    <property type="match status" value="2"/>
</dbReference>
<proteinExistence type="predicted"/>
<dbReference type="GO" id="GO:0016286">
    <property type="term" value="F:small conductance calcium-activated potassium channel activity"/>
    <property type="evidence" value="ECO:0007669"/>
    <property type="project" value="InterPro"/>
</dbReference>
<dbReference type="SUPFAM" id="SSF81324">
    <property type="entry name" value="Voltage-gated potassium channels"/>
    <property type="match status" value="1"/>
</dbReference>
<dbReference type="Proteomes" id="UP001195483">
    <property type="component" value="Unassembled WGS sequence"/>
</dbReference>
<comment type="caution">
    <text evidence="3">The sequence shown here is derived from an EMBL/GenBank/DDBJ whole genome shotgun (WGS) entry which is preliminary data.</text>
</comment>
<name>A0AAE0W9X5_9BIVA</name>